<dbReference type="InterPro" id="IPR002076">
    <property type="entry name" value="ELO_fam"/>
</dbReference>
<dbReference type="GO" id="GO:0034626">
    <property type="term" value="P:fatty acid elongation, polyunsaturated fatty acid"/>
    <property type="evidence" value="ECO:0007669"/>
    <property type="project" value="TreeGrafter"/>
</dbReference>
<dbReference type="GO" id="GO:0009922">
    <property type="term" value="F:fatty acid elongase activity"/>
    <property type="evidence" value="ECO:0007669"/>
    <property type="project" value="UniProtKB-EC"/>
</dbReference>
<evidence type="ECO:0000256" key="9">
    <source>
        <dbReference type="ARBA" id="ARBA00023160"/>
    </source>
</evidence>
<dbReference type="GO" id="GO:0042761">
    <property type="term" value="P:very long-chain fatty acid biosynthetic process"/>
    <property type="evidence" value="ECO:0007669"/>
    <property type="project" value="TreeGrafter"/>
</dbReference>
<sequence length="355" mass="41646">MPRDSQHPWPLPGAHLRLHDQSDYPIVDSQHPWPSVCADIFSFNDLIVVEMHAMVGQNQCPLNPIKARIRSIAKWFLWKYAWCDSYADPRLKGWPLMSSPIPTLVILSIYFLIVKFGPIYMKNRQSFKLKWILIVYNFGITLFNAWMAFEYNFICQLVNTSNDPFEVRIAIAIWCYYFSKCIELLDTIFFILRKKANQLTFLHIYHHSSMFIFWWVGAKYVPGGSALTGAMVNCFVHIVMYFYYGLAAIGPPITRYLWWKKYLTILQLMQFTTGVVLGLNSIITNCAFTRWMQYVFVCYAFSFFVLFGRFYQKAYCYGDQALKLKPILQKGIEWTDQRCNKKCTKFCIKISGAEL</sequence>
<dbReference type="EMBL" id="CAJPIZ010019159">
    <property type="protein sequence ID" value="CAG2116831.1"/>
    <property type="molecule type" value="Genomic_DNA"/>
</dbReference>
<feature type="non-terminal residue" evidence="11">
    <location>
        <position position="1"/>
    </location>
</feature>
<dbReference type="PANTHER" id="PTHR11157:SF12">
    <property type="entry name" value="ELONGATION OF VERY LONG CHAIN FATTY ACIDS PROTEIN 4"/>
    <property type="match status" value="1"/>
</dbReference>
<feature type="transmembrane region" description="Helical" evidence="10">
    <location>
        <begin position="230"/>
        <end position="250"/>
    </location>
</feature>
<name>A0A7R9L8F8_9ACAR</name>
<accession>A0A7R9L8F8</accession>
<dbReference type="Pfam" id="PF01151">
    <property type="entry name" value="ELO"/>
    <property type="match status" value="1"/>
</dbReference>
<feature type="transmembrane region" description="Helical" evidence="10">
    <location>
        <begin position="262"/>
        <end position="279"/>
    </location>
</feature>
<proteinExistence type="inferred from homology"/>
<dbReference type="PANTHER" id="PTHR11157">
    <property type="entry name" value="FATTY ACID ACYL TRANSFERASE-RELATED"/>
    <property type="match status" value="1"/>
</dbReference>
<dbReference type="AlphaFoldDB" id="A0A7R9L8F8"/>
<evidence type="ECO:0000256" key="6">
    <source>
        <dbReference type="ARBA" id="ARBA00022989"/>
    </source>
</evidence>
<evidence type="ECO:0000256" key="7">
    <source>
        <dbReference type="ARBA" id="ARBA00023098"/>
    </source>
</evidence>
<comment type="subcellular location">
    <subcellularLocation>
        <location evidence="1">Membrane</location>
        <topology evidence="1">Multi-pass membrane protein</topology>
    </subcellularLocation>
</comment>
<evidence type="ECO:0000256" key="1">
    <source>
        <dbReference type="ARBA" id="ARBA00004141"/>
    </source>
</evidence>
<organism evidence="11">
    <name type="scientific">Medioppia subpectinata</name>
    <dbReference type="NCBI Taxonomy" id="1979941"/>
    <lineage>
        <taxon>Eukaryota</taxon>
        <taxon>Metazoa</taxon>
        <taxon>Ecdysozoa</taxon>
        <taxon>Arthropoda</taxon>
        <taxon>Chelicerata</taxon>
        <taxon>Arachnida</taxon>
        <taxon>Acari</taxon>
        <taxon>Acariformes</taxon>
        <taxon>Sarcoptiformes</taxon>
        <taxon>Oribatida</taxon>
        <taxon>Brachypylina</taxon>
        <taxon>Oppioidea</taxon>
        <taxon>Oppiidae</taxon>
        <taxon>Medioppia</taxon>
    </lineage>
</organism>
<keyword evidence="5 10" id="KW-0276">Fatty acid metabolism</keyword>
<evidence type="ECO:0000256" key="4">
    <source>
        <dbReference type="ARBA" id="ARBA00022692"/>
    </source>
</evidence>
<comment type="similarity">
    <text evidence="10">Belongs to the ELO family.</text>
</comment>
<evidence type="ECO:0000256" key="8">
    <source>
        <dbReference type="ARBA" id="ARBA00023136"/>
    </source>
</evidence>
<keyword evidence="7 10" id="KW-0443">Lipid metabolism</keyword>
<dbReference type="GO" id="GO:0034625">
    <property type="term" value="P:fatty acid elongation, monounsaturated fatty acid"/>
    <property type="evidence" value="ECO:0007669"/>
    <property type="project" value="TreeGrafter"/>
</dbReference>
<keyword evidence="6 10" id="KW-1133">Transmembrane helix</keyword>
<feature type="transmembrane region" description="Helical" evidence="10">
    <location>
        <begin position="169"/>
        <end position="192"/>
    </location>
</feature>
<comment type="catalytic activity">
    <reaction evidence="10">
        <text>a very-long-chain acyl-CoA + malonyl-CoA + H(+) = a very-long-chain 3-oxoacyl-CoA + CO2 + CoA</text>
        <dbReference type="Rhea" id="RHEA:32727"/>
        <dbReference type="ChEBI" id="CHEBI:15378"/>
        <dbReference type="ChEBI" id="CHEBI:16526"/>
        <dbReference type="ChEBI" id="CHEBI:57287"/>
        <dbReference type="ChEBI" id="CHEBI:57384"/>
        <dbReference type="ChEBI" id="CHEBI:90725"/>
        <dbReference type="ChEBI" id="CHEBI:90736"/>
        <dbReference type="EC" id="2.3.1.199"/>
    </reaction>
</comment>
<evidence type="ECO:0000256" key="5">
    <source>
        <dbReference type="ARBA" id="ARBA00022832"/>
    </source>
</evidence>
<dbReference type="GO" id="GO:0019367">
    <property type="term" value="P:fatty acid elongation, saturated fatty acid"/>
    <property type="evidence" value="ECO:0007669"/>
    <property type="project" value="TreeGrafter"/>
</dbReference>
<feature type="transmembrane region" description="Helical" evidence="10">
    <location>
        <begin position="199"/>
        <end position="218"/>
    </location>
</feature>
<feature type="transmembrane region" description="Helical" evidence="10">
    <location>
        <begin position="291"/>
        <end position="311"/>
    </location>
</feature>
<dbReference type="EC" id="2.3.1.199" evidence="10"/>
<keyword evidence="9 10" id="KW-0275">Fatty acid biosynthesis</keyword>
<feature type="transmembrane region" description="Helical" evidence="10">
    <location>
        <begin position="131"/>
        <end position="149"/>
    </location>
</feature>
<keyword evidence="4 10" id="KW-0812">Transmembrane</keyword>
<feature type="transmembrane region" description="Helical" evidence="10">
    <location>
        <begin position="101"/>
        <end position="119"/>
    </location>
</feature>
<keyword evidence="3 10" id="KW-0808">Transferase</keyword>
<evidence type="ECO:0000313" key="12">
    <source>
        <dbReference type="Proteomes" id="UP000759131"/>
    </source>
</evidence>
<keyword evidence="12" id="KW-1185">Reference proteome</keyword>
<evidence type="ECO:0000313" key="11">
    <source>
        <dbReference type="EMBL" id="CAD7636921.1"/>
    </source>
</evidence>
<protein>
    <recommendedName>
        <fullName evidence="10">Elongation of very long chain fatty acids protein</fullName>
        <ecNumber evidence="10">2.3.1.199</ecNumber>
    </recommendedName>
    <alternativeName>
        <fullName evidence="10">Very-long-chain 3-oxoacyl-CoA synthase</fullName>
    </alternativeName>
</protein>
<keyword evidence="8 10" id="KW-0472">Membrane</keyword>
<evidence type="ECO:0000256" key="2">
    <source>
        <dbReference type="ARBA" id="ARBA00022516"/>
    </source>
</evidence>
<dbReference type="EMBL" id="OC873734">
    <property type="protein sequence ID" value="CAD7636921.1"/>
    <property type="molecule type" value="Genomic_DNA"/>
</dbReference>
<reference evidence="11" key="1">
    <citation type="submission" date="2020-11" db="EMBL/GenBank/DDBJ databases">
        <authorList>
            <person name="Tran Van P."/>
        </authorList>
    </citation>
    <scope>NUCLEOTIDE SEQUENCE</scope>
</reference>
<evidence type="ECO:0000256" key="10">
    <source>
        <dbReference type="RuleBase" id="RU361115"/>
    </source>
</evidence>
<dbReference type="OrthoDB" id="434092at2759"/>
<dbReference type="GO" id="GO:0005789">
    <property type="term" value="C:endoplasmic reticulum membrane"/>
    <property type="evidence" value="ECO:0007669"/>
    <property type="project" value="TreeGrafter"/>
</dbReference>
<dbReference type="Proteomes" id="UP000759131">
    <property type="component" value="Unassembled WGS sequence"/>
</dbReference>
<dbReference type="GO" id="GO:0030148">
    <property type="term" value="P:sphingolipid biosynthetic process"/>
    <property type="evidence" value="ECO:0007669"/>
    <property type="project" value="TreeGrafter"/>
</dbReference>
<evidence type="ECO:0000256" key="3">
    <source>
        <dbReference type="ARBA" id="ARBA00022679"/>
    </source>
</evidence>
<keyword evidence="2 10" id="KW-0444">Lipid biosynthesis</keyword>
<gene>
    <name evidence="11" type="ORF">OSB1V03_LOCUS16786</name>
</gene>